<dbReference type="InterPro" id="IPR046348">
    <property type="entry name" value="SIS_dom_sf"/>
</dbReference>
<evidence type="ECO:0000259" key="5">
    <source>
        <dbReference type="PROSITE" id="PS51464"/>
    </source>
</evidence>
<dbReference type="SUPFAM" id="SSF53697">
    <property type="entry name" value="SIS domain"/>
    <property type="match status" value="1"/>
</dbReference>
<dbReference type="GO" id="GO:0097367">
    <property type="term" value="F:carbohydrate derivative binding"/>
    <property type="evidence" value="ECO:0007669"/>
    <property type="project" value="InterPro"/>
</dbReference>
<sequence>MTTTLDSPLLGPDSPLDERQKAVVVRVSAAERASILSLPTDDPLDAKRRHRVEVTRDEMFGQPQAIRATWARNSDALVEISAQIAERTTDRVFLVGAGDSLAVMIASRRALELMLGVPCEPVPSLEFAYYQQHLVTERSMVIALSSSGETTRTVEAVLVAQHAGALTIALTNTPGSSLDQESERTLLIEATRVGWPTQSSTAAIALLMKLATEVGVRRGAPDAAQLVAELQTLPDVIGDVLTANDEPIAEIARAEAARTMYLFSAGGPNWAAAIVGSAKVKETTPDHAVEIEVEEYHHYNTQKPFEPLFIFAPSGPSVPRAVDTGRDARRYGGQLYVITTTGEHAFDEHANAVLTVPPITEALSSLVYLVPAQMIGYHLGMAKFAAAERALAEGAR</sequence>
<organism evidence="6 7">
    <name type="scientific">Subtercola vilae</name>
    <dbReference type="NCBI Taxonomy" id="2056433"/>
    <lineage>
        <taxon>Bacteria</taxon>
        <taxon>Bacillati</taxon>
        <taxon>Actinomycetota</taxon>
        <taxon>Actinomycetes</taxon>
        <taxon>Micrococcales</taxon>
        <taxon>Microbacteriaceae</taxon>
        <taxon>Subtercola</taxon>
    </lineage>
</organism>
<dbReference type="PROSITE" id="PS51464">
    <property type="entry name" value="SIS"/>
    <property type="match status" value="1"/>
</dbReference>
<dbReference type="EMBL" id="QYRT01000001">
    <property type="protein sequence ID" value="TIH40966.1"/>
    <property type="molecule type" value="Genomic_DNA"/>
</dbReference>
<dbReference type="GO" id="GO:0006487">
    <property type="term" value="P:protein N-linked glycosylation"/>
    <property type="evidence" value="ECO:0007669"/>
    <property type="project" value="TreeGrafter"/>
</dbReference>
<dbReference type="RefSeq" id="WP_136640304.1">
    <property type="nucleotide sequence ID" value="NZ_QYRT01000001.1"/>
</dbReference>
<protein>
    <recommendedName>
        <fullName evidence="3">Glutamine--fructose-6-phosphate aminotransferase [isomerizing]</fullName>
        <ecNumber evidence="2">2.6.1.16</ecNumber>
    </recommendedName>
</protein>
<evidence type="ECO:0000313" key="7">
    <source>
        <dbReference type="Proteomes" id="UP000306192"/>
    </source>
</evidence>
<reference evidence="6 7" key="1">
    <citation type="journal article" date="2019" name="Microorganisms">
        <title>Systematic Affiliation and Genome Analysis of Subtercola vilae DB165(T) with Particular Emphasis on Cold Adaptation of an Isolate from a High-Altitude Cold Volcano Lake.</title>
        <authorList>
            <person name="Villalobos A.S."/>
            <person name="Wiese J."/>
            <person name="Imhoff J.F."/>
            <person name="Dorador C."/>
            <person name="Keller A."/>
            <person name="Hentschel U."/>
        </authorList>
    </citation>
    <scope>NUCLEOTIDE SEQUENCE [LARGE SCALE GENOMIC DNA]</scope>
    <source>
        <strain evidence="6 7">DB165</strain>
    </source>
</reference>
<dbReference type="Pfam" id="PF01380">
    <property type="entry name" value="SIS"/>
    <property type="match status" value="1"/>
</dbReference>
<dbReference type="InterPro" id="IPR035466">
    <property type="entry name" value="GlmS/AgaS_SIS"/>
</dbReference>
<evidence type="ECO:0000256" key="4">
    <source>
        <dbReference type="ARBA" id="ARBA00022737"/>
    </source>
</evidence>
<evidence type="ECO:0000256" key="3">
    <source>
        <dbReference type="ARBA" id="ARBA00016090"/>
    </source>
</evidence>
<dbReference type="Gene3D" id="3.40.50.10490">
    <property type="entry name" value="Glucose-6-phosphate isomerase like protein, domain 1"/>
    <property type="match status" value="2"/>
</dbReference>
<dbReference type="GO" id="GO:0006002">
    <property type="term" value="P:fructose 6-phosphate metabolic process"/>
    <property type="evidence" value="ECO:0007669"/>
    <property type="project" value="TreeGrafter"/>
</dbReference>
<comment type="catalytic activity">
    <reaction evidence="1">
        <text>D-fructose 6-phosphate + L-glutamine = D-glucosamine 6-phosphate + L-glutamate</text>
        <dbReference type="Rhea" id="RHEA:13237"/>
        <dbReference type="ChEBI" id="CHEBI:29985"/>
        <dbReference type="ChEBI" id="CHEBI:58359"/>
        <dbReference type="ChEBI" id="CHEBI:58725"/>
        <dbReference type="ChEBI" id="CHEBI:61527"/>
        <dbReference type="EC" id="2.6.1.16"/>
    </reaction>
</comment>
<proteinExistence type="predicted"/>
<evidence type="ECO:0000256" key="2">
    <source>
        <dbReference type="ARBA" id="ARBA00012916"/>
    </source>
</evidence>
<dbReference type="InterPro" id="IPR001347">
    <property type="entry name" value="SIS_dom"/>
</dbReference>
<feature type="domain" description="SIS" evidence="5">
    <location>
        <begin position="80"/>
        <end position="220"/>
    </location>
</feature>
<dbReference type="EC" id="2.6.1.16" evidence="2"/>
<dbReference type="Proteomes" id="UP000306192">
    <property type="component" value="Unassembled WGS sequence"/>
</dbReference>
<dbReference type="PANTHER" id="PTHR10937">
    <property type="entry name" value="GLUCOSAMINE--FRUCTOSE-6-PHOSPHATE AMINOTRANSFERASE, ISOMERIZING"/>
    <property type="match status" value="1"/>
</dbReference>
<accession>A0A4T2CEP4</accession>
<dbReference type="CDD" id="cd05008">
    <property type="entry name" value="SIS_GlmS_GlmD_1"/>
    <property type="match status" value="1"/>
</dbReference>
<comment type="caution">
    <text evidence="6">The sequence shown here is derived from an EMBL/GenBank/DDBJ whole genome shotgun (WGS) entry which is preliminary data.</text>
</comment>
<dbReference type="OrthoDB" id="7808879at2"/>
<evidence type="ECO:0000256" key="1">
    <source>
        <dbReference type="ARBA" id="ARBA00001031"/>
    </source>
</evidence>
<keyword evidence="4" id="KW-0677">Repeat</keyword>
<dbReference type="PANTHER" id="PTHR10937:SF0">
    <property type="entry name" value="GLUTAMINE--FRUCTOSE-6-PHOSPHATE TRANSAMINASE (ISOMERIZING)"/>
    <property type="match status" value="1"/>
</dbReference>
<dbReference type="GO" id="GO:0006047">
    <property type="term" value="P:UDP-N-acetylglucosamine metabolic process"/>
    <property type="evidence" value="ECO:0007669"/>
    <property type="project" value="TreeGrafter"/>
</dbReference>
<evidence type="ECO:0000313" key="6">
    <source>
        <dbReference type="EMBL" id="TIH40966.1"/>
    </source>
</evidence>
<dbReference type="GO" id="GO:0004360">
    <property type="term" value="F:glutamine-fructose-6-phosphate transaminase (isomerizing) activity"/>
    <property type="evidence" value="ECO:0007669"/>
    <property type="project" value="UniProtKB-EC"/>
</dbReference>
<keyword evidence="7" id="KW-1185">Reference proteome</keyword>
<gene>
    <name evidence="6" type="ORF">D4765_00765</name>
</gene>
<dbReference type="AlphaFoldDB" id="A0A4T2CEP4"/>
<name>A0A4T2CEP4_9MICO</name>